<dbReference type="Proteomes" id="UP000785679">
    <property type="component" value="Unassembled WGS sequence"/>
</dbReference>
<evidence type="ECO:0000313" key="4">
    <source>
        <dbReference type="EMBL" id="TNV71459.1"/>
    </source>
</evidence>
<name>A0A8J8NB75_HALGN</name>
<protein>
    <recommendedName>
        <fullName evidence="3">Fe/B12 periplasmic-binding domain-containing protein</fullName>
    </recommendedName>
</protein>
<gene>
    <name evidence="4" type="ORF">FGO68_gene13792</name>
</gene>
<keyword evidence="2" id="KW-0732">Signal</keyword>
<dbReference type="InterPro" id="IPR050902">
    <property type="entry name" value="ABC_Transporter_SBP"/>
</dbReference>
<feature type="signal peptide" evidence="2">
    <location>
        <begin position="1"/>
        <end position="17"/>
    </location>
</feature>
<feature type="coiled-coil region" evidence="1">
    <location>
        <begin position="180"/>
        <end position="207"/>
    </location>
</feature>
<dbReference type="CDD" id="cd00636">
    <property type="entry name" value="TroA-like"/>
    <property type="match status" value="1"/>
</dbReference>
<evidence type="ECO:0000256" key="1">
    <source>
        <dbReference type="SAM" id="Coils"/>
    </source>
</evidence>
<dbReference type="PANTHER" id="PTHR30535:SF34">
    <property type="entry name" value="MOLYBDATE-BINDING PROTEIN MOLA"/>
    <property type="match status" value="1"/>
</dbReference>
<dbReference type="InterPro" id="IPR002491">
    <property type="entry name" value="ABC_transptr_periplasmic_BD"/>
</dbReference>
<organism evidence="4 5">
    <name type="scientific">Halteria grandinella</name>
    <dbReference type="NCBI Taxonomy" id="5974"/>
    <lineage>
        <taxon>Eukaryota</taxon>
        <taxon>Sar</taxon>
        <taxon>Alveolata</taxon>
        <taxon>Ciliophora</taxon>
        <taxon>Intramacronucleata</taxon>
        <taxon>Spirotrichea</taxon>
        <taxon>Stichotrichia</taxon>
        <taxon>Sporadotrichida</taxon>
        <taxon>Halteriidae</taxon>
        <taxon>Halteria</taxon>
    </lineage>
</organism>
<dbReference type="PANTHER" id="PTHR30535">
    <property type="entry name" value="VITAMIN B12-BINDING PROTEIN"/>
    <property type="match status" value="1"/>
</dbReference>
<dbReference type="AlphaFoldDB" id="A0A8J8NB75"/>
<reference evidence="4" key="1">
    <citation type="submission" date="2019-06" db="EMBL/GenBank/DDBJ databases">
        <authorList>
            <person name="Zheng W."/>
        </authorList>
    </citation>
    <scope>NUCLEOTIDE SEQUENCE</scope>
    <source>
        <strain evidence="4">QDHG01</strain>
    </source>
</reference>
<dbReference type="GO" id="GO:0071281">
    <property type="term" value="P:cellular response to iron ion"/>
    <property type="evidence" value="ECO:0007669"/>
    <property type="project" value="TreeGrafter"/>
</dbReference>
<sequence>MKPRILLLTAFLTLTACKREQKKSTSEPVLISNHVQYTEENEILNIQSGNFAYNFKKNQIPFKKIILLNASMAGYITELGAENLIIGVASPEYIYSEDIQNLIKEGKIQNVGNEQKYDVEKIISLKPDAIFTNHITSFDNTYKLLKDHGIQVIFLDEYLEQNPLEKTAYIKLFGKLFGKSQEATDLYNEINKNYQDLKKLAAKAKEKPTVLANEMYGNVWYLPGGKTSLAHFLSDANANYILKNNAEQKAVTMSFEEVFAKAGQVQYWINAGNHPSKKEMLTMNPVYSKLPVFNNGKIYVVTGKEKGKANDFFESGVVRSDLVLKDYIKIFHPELLPDYQFTYMKELQQLRLFAYF</sequence>
<proteinExistence type="predicted"/>
<dbReference type="SUPFAM" id="SSF53807">
    <property type="entry name" value="Helical backbone' metal receptor"/>
    <property type="match status" value="1"/>
</dbReference>
<dbReference type="Gene3D" id="3.40.50.1980">
    <property type="entry name" value="Nitrogenase molybdenum iron protein domain"/>
    <property type="match status" value="2"/>
</dbReference>
<accession>A0A8J8NB75</accession>
<evidence type="ECO:0000259" key="3">
    <source>
        <dbReference type="PROSITE" id="PS50983"/>
    </source>
</evidence>
<dbReference type="Pfam" id="PF01497">
    <property type="entry name" value="Peripla_BP_2"/>
    <property type="match status" value="1"/>
</dbReference>
<evidence type="ECO:0000256" key="2">
    <source>
        <dbReference type="SAM" id="SignalP"/>
    </source>
</evidence>
<dbReference type="OrthoDB" id="409848at2759"/>
<keyword evidence="5" id="KW-1185">Reference proteome</keyword>
<dbReference type="PROSITE" id="PS51257">
    <property type="entry name" value="PROKAR_LIPOPROTEIN"/>
    <property type="match status" value="1"/>
</dbReference>
<evidence type="ECO:0000313" key="5">
    <source>
        <dbReference type="Proteomes" id="UP000785679"/>
    </source>
</evidence>
<feature type="chain" id="PRO_5035218467" description="Fe/B12 periplasmic-binding domain-containing protein" evidence="2">
    <location>
        <begin position="18"/>
        <end position="356"/>
    </location>
</feature>
<dbReference type="PROSITE" id="PS50983">
    <property type="entry name" value="FE_B12_PBP"/>
    <property type="match status" value="1"/>
</dbReference>
<keyword evidence="1" id="KW-0175">Coiled coil</keyword>
<feature type="domain" description="Fe/B12 periplasmic-binding" evidence="3">
    <location>
        <begin position="64"/>
        <end position="335"/>
    </location>
</feature>
<dbReference type="EMBL" id="RRYP01029789">
    <property type="protein sequence ID" value="TNV71459.1"/>
    <property type="molecule type" value="Genomic_DNA"/>
</dbReference>
<comment type="caution">
    <text evidence="4">The sequence shown here is derived from an EMBL/GenBank/DDBJ whole genome shotgun (WGS) entry which is preliminary data.</text>
</comment>